<evidence type="ECO:0000256" key="4">
    <source>
        <dbReference type="ARBA" id="ARBA00022525"/>
    </source>
</evidence>
<protein>
    <recommendedName>
        <fullName evidence="10">Endo-chitosanase</fullName>
        <ecNumber evidence="10">3.2.1.132</ecNumber>
    </recommendedName>
</protein>
<comment type="subcellular location">
    <subcellularLocation>
        <location evidence="2 10">Secreted</location>
    </subcellularLocation>
</comment>
<keyword evidence="4" id="KW-0964">Secreted</keyword>
<evidence type="ECO:0000256" key="6">
    <source>
        <dbReference type="ARBA" id="ARBA00022801"/>
    </source>
</evidence>
<dbReference type="GO" id="GO:0000272">
    <property type="term" value="P:polysaccharide catabolic process"/>
    <property type="evidence" value="ECO:0007669"/>
    <property type="project" value="UniProtKB-KW"/>
</dbReference>
<proteinExistence type="inferred from homology"/>
<comment type="caution">
    <text evidence="11">The sequence shown here is derived from an EMBL/GenBank/DDBJ whole genome shotgun (WGS) entry which is preliminary data.</text>
</comment>
<evidence type="ECO:0000313" key="12">
    <source>
        <dbReference type="Proteomes" id="UP000764110"/>
    </source>
</evidence>
<accession>A0A9P8M4P9</accession>
<sequence length="254" mass="26640">MEWLEVQHIHTNTVNLATTLKMRSTSLFAVATLGAVASAYQLPANLKKIYDQHKAGTCSKKLSGTFSGGAAYCGDIPNAIFLKGSSGNYDNMDIDCDGANNSAGGCANDPSGQGQTSFKDTVKTYGIPDLDANIHPYVVFGNEGASPSFSPQSHGMKPLSIMAVVCNNQLFYGVWGDQNGFTSTGEASLAMGKLCFPNEGLSGDNGHDPKDVLYIGFTGSDTVPGKSGAKWGAKKTAEFEDSIKAMGDKLVAAL</sequence>
<dbReference type="Proteomes" id="UP000764110">
    <property type="component" value="Unassembled WGS sequence"/>
</dbReference>
<keyword evidence="8 10" id="KW-0326">Glycosidase</keyword>
<evidence type="ECO:0000256" key="3">
    <source>
        <dbReference type="ARBA" id="ARBA00007799"/>
    </source>
</evidence>
<dbReference type="GO" id="GO:0005576">
    <property type="term" value="C:extracellular region"/>
    <property type="evidence" value="ECO:0007669"/>
    <property type="project" value="UniProtKB-SubCell"/>
</dbReference>
<dbReference type="InterPro" id="IPR009939">
    <property type="entry name" value="Chitosanase_fungal"/>
</dbReference>
<evidence type="ECO:0000313" key="11">
    <source>
        <dbReference type="EMBL" id="KAH0594060.1"/>
    </source>
</evidence>
<keyword evidence="6 10" id="KW-0378">Hydrolase</keyword>
<dbReference type="GO" id="GO:0016977">
    <property type="term" value="F:chitosanase activity"/>
    <property type="evidence" value="ECO:0007669"/>
    <property type="project" value="UniProtKB-EC"/>
</dbReference>
<gene>
    <name evidence="11" type="ORF">MHUMG1_08383</name>
</gene>
<comment type="similarity">
    <text evidence="3 10">Belongs to the glycosyl hydrolase 75 family.</text>
</comment>
<dbReference type="EC" id="3.2.1.132" evidence="10"/>
<reference evidence="11 12" key="1">
    <citation type="submission" date="2020-07" db="EMBL/GenBank/DDBJ databases">
        <title>Metarhizium humberi genome.</title>
        <authorList>
            <person name="Lysoe E."/>
        </authorList>
    </citation>
    <scope>NUCLEOTIDE SEQUENCE [LARGE SCALE GENOMIC DNA]</scope>
    <source>
        <strain evidence="11 12">ESALQ1638</strain>
    </source>
</reference>
<dbReference type="PANTHER" id="PTHR42061">
    <property type="entry name" value="ENDO-CHITOSANASE"/>
    <property type="match status" value="1"/>
</dbReference>
<comment type="function">
    <text evidence="10">Chitosanase catalyzing the endo-type cleavage of chitosan, the deacylated form of chitin. Chitosanase may be crucial in the degradation of the deacetylated portion of chitin in the fungal cell wall.</text>
</comment>
<keyword evidence="7" id="KW-0119">Carbohydrate metabolism</keyword>
<evidence type="ECO:0000256" key="9">
    <source>
        <dbReference type="ARBA" id="ARBA00023326"/>
    </source>
</evidence>
<keyword evidence="5" id="KW-0732">Signal</keyword>
<dbReference type="PANTHER" id="PTHR42061:SF9">
    <property type="entry name" value="ENDO-CHITOSANASE"/>
    <property type="match status" value="1"/>
</dbReference>
<dbReference type="Pfam" id="PF07335">
    <property type="entry name" value="Glyco_hydro_75"/>
    <property type="match status" value="1"/>
</dbReference>
<dbReference type="AlphaFoldDB" id="A0A9P8M4P9"/>
<name>A0A9P8M4P9_9HYPO</name>
<evidence type="ECO:0000256" key="2">
    <source>
        <dbReference type="ARBA" id="ARBA00004613"/>
    </source>
</evidence>
<evidence type="ECO:0000256" key="7">
    <source>
        <dbReference type="ARBA" id="ARBA00023277"/>
    </source>
</evidence>
<dbReference type="EMBL" id="JACEFI010000018">
    <property type="protein sequence ID" value="KAH0594060.1"/>
    <property type="molecule type" value="Genomic_DNA"/>
</dbReference>
<evidence type="ECO:0000256" key="5">
    <source>
        <dbReference type="ARBA" id="ARBA00022729"/>
    </source>
</evidence>
<keyword evidence="12" id="KW-1185">Reference proteome</keyword>
<comment type="catalytic activity">
    <reaction evidence="1 10">
        <text>Endohydrolysis of beta-(1-&gt;4)-linkages between D-glucosamine residues in a partly acetylated chitosan.</text>
        <dbReference type="EC" id="3.2.1.132"/>
    </reaction>
</comment>
<evidence type="ECO:0000256" key="10">
    <source>
        <dbReference type="RuleBase" id="RU361208"/>
    </source>
</evidence>
<organism evidence="11 12">
    <name type="scientific">Metarhizium humberi</name>
    <dbReference type="NCBI Taxonomy" id="2596975"/>
    <lineage>
        <taxon>Eukaryota</taxon>
        <taxon>Fungi</taxon>
        <taxon>Dikarya</taxon>
        <taxon>Ascomycota</taxon>
        <taxon>Pezizomycotina</taxon>
        <taxon>Sordariomycetes</taxon>
        <taxon>Hypocreomycetidae</taxon>
        <taxon>Hypocreales</taxon>
        <taxon>Clavicipitaceae</taxon>
        <taxon>Metarhizium</taxon>
    </lineage>
</organism>
<keyword evidence="9 10" id="KW-0624">Polysaccharide degradation</keyword>
<evidence type="ECO:0000256" key="1">
    <source>
        <dbReference type="ARBA" id="ARBA00000405"/>
    </source>
</evidence>
<evidence type="ECO:0000256" key="8">
    <source>
        <dbReference type="ARBA" id="ARBA00023295"/>
    </source>
</evidence>